<accession>A0A6I9Q9N5</accession>
<protein>
    <submittedName>
        <fullName evidence="3">Vacuolar protein 8-like</fullName>
    </submittedName>
</protein>
<dbReference type="SMART" id="SM00185">
    <property type="entry name" value="ARM"/>
    <property type="match status" value="5"/>
</dbReference>
<organism evidence="2 3">
    <name type="scientific">Elaeis guineensis var. tenera</name>
    <name type="common">Oil palm</name>
    <dbReference type="NCBI Taxonomy" id="51953"/>
    <lineage>
        <taxon>Eukaryota</taxon>
        <taxon>Viridiplantae</taxon>
        <taxon>Streptophyta</taxon>
        <taxon>Embryophyta</taxon>
        <taxon>Tracheophyta</taxon>
        <taxon>Spermatophyta</taxon>
        <taxon>Magnoliopsida</taxon>
        <taxon>Liliopsida</taxon>
        <taxon>Arecaceae</taxon>
        <taxon>Arecoideae</taxon>
        <taxon>Cocoseae</taxon>
        <taxon>Elaeidinae</taxon>
        <taxon>Elaeis</taxon>
    </lineage>
</organism>
<dbReference type="Pfam" id="PF23005">
    <property type="entry name" value="DUF7032"/>
    <property type="match status" value="1"/>
</dbReference>
<sequence>MKPEMNKKEEEISLCGASELIVSLISSSDSIQLFPIKWQLIRNKLEQLRSGLTTMGEGNHVNTNSELNKLLEAIASTAIGAQVLAHRCSDESYNGGKLLLRSDLDVITAKLELHIKQFNNIYASWILRHPRAIIVSRPDAGSSREDMRFYVKDLSSRLKIGDLEMRTRALAALSEILQEDEKYVRILVVEMVDGVSLLASLLEAGDESIKEEALQAVSVIAGFESYRGALVIAGVIVPLIQILEQGSALAKERAARALKKLTQNSDNAWSVSAQGGATTLLKICGDDASSGGLICSACGILKSLSSVDEIKRFMVEEGAVSVFVKLSRSKEEVFQILAIEFLTTIACEDDSIKEKVVREGVVESLVNVLNPNSHYSSKAREVALRAIDAFCFSSPSCMNSLTATGFLDRILFFLRNGEISIQESALKVASRLCGLSEETKKAMGDAGFMTELVKLLDAGSFEVRELAAEAICGMVSVQRNRRRFIQQDQNVNRILLLLNPEEKSVTKKFLLSALMCLMESSSGRKKIMASEYVKHLDKLAEADVADAKKVVKKLHGNRFRSLLTGIWSL</sequence>
<dbReference type="InterPro" id="IPR000225">
    <property type="entry name" value="Armadillo"/>
</dbReference>
<dbReference type="SUPFAM" id="SSF48371">
    <property type="entry name" value="ARM repeat"/>
    <property type="match status" value="1"/>
</dbReference>
<dbReference type="RefSeq" id="XP_010905565.1">
    <property type="nucleotide sequence ID" value="XM_010907263.3"/>
</dbReference>
<dbReference type="KEGG" id="egu:105032732"/>
<evidence type="ECO:0000313" key="3">
    <source>
        <dbReference type="RefSeq" id="XP_010905565.1"/>
    </source>
</evidence>
<dbReference type="InterPro" id="IPR016024">
    <property type="entry name" value="ARM-type_fold"/>
</dbReference>
<dbReference type="FunCoup" id="A0A6I9Q9N5">
    <property type="interactions" value="1687"/>
</dbReference>
<evidence type="ECO:0000259" key="1">
    <source>
        <dbReference type="Pfam" id="PF23005"/>
    </source>
</evidence>
<dbReference type="AlphaFoldDB" id="A0A6I9Q9N5"/>
<dbReference type="InterPro" id="IPR054296">
    <property type="entry name" value="DUF7032"/>
</dbReference>
<feature type="domain" description="DUF7032" evidence="1">
    <location>
        <begin position="17"/>
        <end position="124"/>
    </location>
</feature>
<dbReference type="GeneID" id="105032732"/>
<keyword evidence="2" id="KW-1185">Reference proteome</keyword>
<dbReference type="OrthoDB" id="7537227at2759"/>
<name>A0A6I9Q9N5_ELAGV</name>
<dbReference type="PANTHER" id="PTHR46043">
    <property type="entry name" value="ARM REPEAT SUPERFAMILY PROTEIN"/>
    <property type="match status" value="1"/>
</dbReference>
<dbReference type="InterPro" id="IPR011989">
    <property type="entry name" value="ARM-like"/>
</dbReference>
<dbReference type="InParanoid" id="A0A6I9Q9N5"/>
<dbReference type="Proteomes" id="UP000504607">
    <property type="component" value="Unplaced"/>
</dbReference>
<dbReference type="PANTHER" id="PTHR46043:SF5">
    <property type="entry name" value="ARM REPEAT SUPERFAMILY PROTEIN"/>
    <property type="match status" value="1"/>
</dbReference>
<proteinExistence type="predicted"/>
<reference evidence="3" key="1">
    <citation type="submission" date="2025-08" db="UniProtKB">
        <authorList>
            <consortium name="RefSeq"/>
        </authorList>
    </citation>
    <scope>IDENTIFICATION</scope>
</reference>
<evidence type="ECO:0000313" key="2">
    <source>
        <dbReference type="Proteomes" id="UP000504607"/>
    </source>
</evidence>
<gene>
    <name evidence="3" type="primary">LOC105032732</name>
</gene>
<dbReference type="Gene3D" id="1.25.10.10">
    <property type="entry name" value="Leucine-rich Repeat Variant"/>
    <property type="match status" value="1"/>
</dbReference>